<feature type="region of interest" description="Disordered" evidence="1">
    <location>
        <begin position="1"/>
        <end position="35"/>
    </location>
</feature>
<sequence length="288" mass="29856">MSAGRRGPDRVAAGVGRRACPAGLQPPGSPLRESSGTKCIRRTIFGGQPTVSSAVPRVIHPSAPAEGRQRLLRRRHGLVVVLTFLTGSADAIGFLALGGAFSSVMTGNMVLLGLSAGRGDAELALTSGCAIVSFIVGVLAGARLVGSAQPDDPVWPRRVTWALVLELLVFVVFLVVWEINLPHHDEHVDLALLLLSAAALGVQSSAIQRFGVPGLSSTYLTGTLTTLIAGVAARDPWRSLRPKAQVLLALMTGAAVGALVALHLPVVAPALLIVPLVLVIAVSARMRG</sequence>
<gene>
    <name evidence="3" type="ORF">DKT68_16675</name>
</gene>
<dbReference type="PANTHER" id="PTHR37314">
    <property type="entry name" value="SLR0142 PROTEIN"/>
    <property type="match status" value="1"/>
</dbReference>
<evidence type="ECO:0008006" key="5">
    <source>
        <dbReference type="Google" id="ProtNLM"/>
    </source>
</evidence>
<keyword evidence="4" id="KW-1185">Reference proteome</keyword>
<evidence type="ECO:0000313" key="3">
    <source>
        <dbReference type="EMBL" id="PWR08219.1"/>
    </source>
</evidence>
<keyword evidence="2" id="KW-1133">Transmembrane helix</keyword>
<keyword evidence="2" id="KW-0812">Transmembrane</keyword>
<proteinExistence type="predicted"/>
<feature type="transmembrane region" description="Helical" evidence="2">
    <location>
        <begin position="123"/>
        <end position="146"/>
    </location>
</feature>
<keyword evidence="2" id="KW-0472">Membrane</keyword>
<protein>
    <recommendedName>
        <fullName evidence="5">DUF1275 domain-containing protein</fullName>
    </recommendedName>
</protein>
<feature type="transmembrane region" description="Helical" evidence="2">
    <location>
        <begin position="158"/>
        <end position="177"/>
    </location>
</feature>
<dbReference type="InterPro" id="IPR010699">
    <property type="entry name" value="DUF1275"/>
</dbReference>
<evidence type="ECO:0000256" key="1">
    <source>
        <dbReference type="SAM" id="MobiDB-lite"/>
    </source>
</evidence>
<organism evidence="3 4">
    <name type="scientific">Micromonospora acroterricola</name>
    <dbReference type="NCBI Taxonomy" id="2202421"/>
    <lineage>
        <taxon>Bacteria</taxon>
        <taxon>Bacillati</taxon>
        <taxon>Actinomycetota</taxon>
        <taxon>Actinomycetes</taxon>
        <taxon>Micromonosporales</taxon>
        <taxon>Micromonosporaceae</taxon>
        <taxon>Micromonospora</taxon>
    </lineage>
</organism>
<dbReference type="EMBL" id="QGKR01000204">
    <property type="protein sequence ID" value="PWR08219.1"/>
    <property type="molecule type" value="Genomic_DNA"/>
</dbReference>
<reference evidence="3 4" key="1">
    <citation type="submission" date="2018-05" db="EMBL/GenBank/DDBJ databases">
        <title>Micromonospora atacamensis sp. nov., a novel actinobacteria isolated from high altitude Atacama Desert soil.</title>
        <authorList>
            <person name="Carro L."/>
            <person name="Golinska P."/>
            <person name="Klenk H.-P."/>
            <person name="Goodfellow M."/>
        </authorList>
    </citation>
    <scope>NUCLEOTIDE SEQUENCE [LARGE SCALE GENOMIC DNA]</scope>
    <source>
        <strain evidence="3 4">5R2A7</strain>
    </source>
</reference>
<dbReference type="Proteomes" id="UP000245410">
    <property type="component" value="Unassembled WGS sequence"/>
</dbReference>
<comment type="caution">
    <text evidence="3">The sequence shown here is derived from an EMBL/GenBank/DDBJ whole genome shotgun (WGS) entry which is preliminary data.</text>
</comment>
<dbReference type="AlphaFoldDB" id="A0A317D0G7"/>
<feature type="transmembrane region" description="Helical" evidence="2">
    <location>
        <begin position="244"/>
        <end position="262"/>
    </location>
</feature>
<feature type="transmembrane region" description="Helical" evidence="2">
    <location>
        <begin position="268"/>
        <end position="286"/>
    </location>
</feature>
<accession>A0A317D0G7</accession>
<name>A0A317D0G7_9ACTN</name>
<evidence type="ECO:0000256" key="2">
    <source>
        <dbReference type="SAM" id="Phobius"/>
    </source>
</evidence>
<feature type="transmembrane region" description="Helical" evidence="2">
    <location>
        <begin position="210"/>
        <end position="232"/>
    </location>
</feature>
<feature type="transmembrane region" description="Helical" evidence="2">
    <location>
        <begin position="78"/>
        <end position="103"/>
    </location>
</feature>
<evidence type="ECO:0000313" key="4">
    <source>
        <dbReference type="Proteomes" id="UP000245410"/>
    </source>
</evidence>
<dbReference type="Pfam" id="PF06912">
    <property type="entry name" value="DUF1275"/>
    <property type="match status" value="1"/>
</dbReference>
<dbReference type="PANTHER" id="PTHR37314:SF4">
    <property type="entry name" value="UPF0700 TRANSMEMBRANE PROTEIN YOAK"/>
    <property type="match status" value="1"/>
</dbReference>